<dbReference type="EMBL" id="PXOG01000070">
    <property type="protein sequence ID" value="RGP78416.1"/>
    <property type="molecule type" value="Genomic_DNA"/>
</dbReference>
<comment type="caution">
    <text evidence="1">The sequence shown here is derived from an EMBL/GenBank/DDBJ whole genome shotgun (WGS) entry which is preliminary data.</text>
</comment>
<gene>
    <name evidence="1" type="ORF">FLONG3_3552</name>
</gene>
<dbReference type="AlphaFoldDB" id="A0A395T1R0"/>
<accession>A0A395T1R0</accession>
<proteinExistence type="predicted"/>
<dbReference type="OrthoDB" id="2588098at2759"/>
<protein>
    <submittedName>
        <fullName evidence="1">Uncharacterized protein</fullName>
    </submittedName>
</protein>
<evidence type="ECO:0000313" key="1">
    <source>
        <dbReference type="EMBL" id="RGP78416.1"/>
    </source>
</evidence>
<keyword evidence="2" id="KW-1185">Reference proteome</keyword>
<name>A0A395T1R0_9HYPO</name>
<organism evidence="1 2">
    <name type="scientific">Fusarium longipes</name>
    <dbReference type="NCBI Taxonomy" id="694270"/>
    <lineage>
        <taxon>Eukaryota</taxon>
        <taxon>Fungi</taxon>
        <taxon>Dikarya</taxon>
        <taxon>Ascomycota</taxon>
        <taxon>Pezizomycotina</taxon>
        <taxon>Sordariomycetes</taxon>
        <taxon>Hypocreomycetidae</taxon>
        <taxon>Hypocreales</taxon>
        <taxon>Nectriaceae</taxon>
        <taxon>Fusarium</taxon>
    </lineage>
</organism>
<dbReference type="Proteomes" id="UP000266234">
    <property type="component" value="Unassembled WGS sequence"/>
</dbReference>
<reference evidence="1 2" key="1">
    <citation type="journal article" date="2018" name="PLoS Pathog.">
        <title>Evolution of structural diversity of trichothecenes, a family of toxins produced by plant pathogenic and entomopathogenic fungi.</title>
        <authorList>
            <person name="Proctor R.H."/>
            <person name="McCormick S.P."/>
            <person name="Kim H.S."/>
            <person name="Cardoza R.E."/>
            <person name="Stanley A.M."/>
            <person name="Lindo L."/>
            <person name="Kelly A."/>
            <person name="Brown D.W."/>
            <person name="Lee T."/>
            <person name="Vaughan M.M."/>
            <person name="Alexander N.J."/>
            <person name="Busman M."/>
            <person name="Gutierrez S."/>
        </authorList>
    </citation>
    <scope>NUCLEOTIDE SEQUENCE [LARGE SCALE GENOMIC DNA]</scope>
    <source>
        <strain evidence="1 2">NRRL 20695</strain>
    </source>
</reference>
<sequence length="355" mass="41354">MGLDAFKCFCNSFEHTNVDTLPFLSQSSKSPSLLERLPPEMLGEIFEHLGPDCCIALGLCSRTLWVYAVKHMHKEHLKQREKYSFVGTPVVFIGSHPVVLPQRLYDIYPESVPTERKEDFIAHIPGRQGPMVTRSTTWYRETMRQSHQTPCPQKDWFVESFKKHTPAAKIPKNLWDNMYCMVPRSSPKRGSKWLLRNLTTNEFIRMEGVKPYEAEPTVSHIGNKWLTADRLLLWLISWRGDGRQDTWSWEELEEFVGVTAEGIEDILVDPTYGPLDDKFWPMWAGIWAGHSLEIVTDRELGSEWVDRTGVIEKLAPKMFMTLFGLVLAEGDWDSHEDWMDMNMQYRIVNPNNWFR</sequence>
<evidence type="ECO:0000313" key="2">
    <source>
        <dbReference type="Proteomes" id="UP000266234"/>
    </source>
</evidence>